<organism evidence="2 3">
    <name type="scientific">Phyllosticta citriasiana</name>
    <dbReference type="NCBI Taxonomy" id="595635"/>
    <lineage>
        <taxon>Eukaryota</taxon>
        <taxon>Fungi</taxon>
        <taxon>Dikarya</taxon>
        <taxon>Ascomycota</taxon>
        <taxon>Pezizomycotina</taxon>
        <taxon>Dothideomycetes</taxon>
        <taxon>Dothideomycetes incertae sedis</taxon>
        <taxon>Botryosphaeriales</taxon>
        <taxon>Phyllostictaceae</taxon>
        <taxon>Phyllosticta</taxon>
    </lineage>
</organism>
<dbReference type="SUPFAM" id="SSF48264">
    <property type="entry name" value="Cytochrome P450"/>
    <property type="match status" value="1"/>
</dbReference>
<feature type="transmembrane region" description="Helical" evidence="1">
    <location>
        <begin position="104"/>
        <end position="125"/>
    </location>
</feature>
<dbReference type="InterPro" id="IPR001128">
    <property type="entry name" value="Cyt_P450"/>
</dbReference>
<protein>
    <submittedName>
        <fullName evidence="2">Uncharacterized protein</fullName>
    </submittedName>
</protein>
<keyword evidence="1" id="KW-0472">Membrane</keyword>
<comment type="caution">
    <text evidence="2">The sequence shown here is derived from an EMBL/GenBank/DDBJ whole genome shotgun (WGS) entry which is preliminary data.</text>
</comment>
<gene>
    <name evidence="2" type="ORF">IWZ03DRAFT_3465</name>
</gene>
<dbReference type="Proteomes" id="UP001363622">
    <property type="component" value="Unassembled WGS sequence"/>
</dbReference>
<proteinExistence type="predicted"/>
<keyword evidence="3" id="KW-1185">Reference proteome</keyword>
<evidence type="ECO:0000256" key="1">
    <source>
        <dbReference type="SAM" id="Phobius"/>
    </source>
</evidence>
<keyword evidence="1" id="KW-1133">Transmembrane helix</keyword>
<reference evidence="2 3" key="1">
    <citation type="submission" date="2024-04" db="EMBL/GenBank/DDBJ databases">
        <title>Phyllosticta paracitricarpa is synonymous to the EU quarantine fungus P. citricarpa based on phylogenomic analyses.</title>
        <authorList>
            <consortium name="Lawrence Berkeley National Laboratory"/>
            <person name="Van Ingen-Buijs V.A."/>
            <person name="Van Westerhoven A.C."/>
            <person name="Haridas S."/>
            <person name="Skiadas P."/>
            <person name="Martin F."/>
            <person name="Groenewald J.Z."/>
            <person name="Crous P.W."/>
            <person name="Seidl M.F."/>
        </authorList>
    </citation>
    <scope>NUCLEOTIDE SEQUENCE [LARGE SCALE GENOMIC DNA]</scope>
    <source>
        <strain evidence="2 3">CBS 123371</strain>
    </source>
</reference>
<sequence>MLGWDQLPLFAGSGDSQPNKQQVCRANRAFDEQRGETLYGAIHEIHRYLGKIQPLLFGSQQLSFPSASPSASKCGLTACHTGSLVWQLSDRSDEPGGRRLADNMILSLLLLLVLGLVATFVFHVVQHRLYIRSLPGPPGHSLLFAQLSERYRQQCTRQRTQIDDQIAVPPSLDKWGSLRDTFAPFMDDKNLLPMEGKMWKHLRSLFNPGFSASNMLTHVPAIERETQQLCANLQERAAKGEAFQMEPLTTNLTVQVIGNVVL</sequence>
<evidence type="ECO:0000313" key="3">
    <source>
        <dbReference type="Proteomes" id="UP001363622"/>
    </source>
</evidence>
<accession>A0ABR1KYL4</accession>
<dbReference type="EMBL" id="JBBPHU010000001">
    <property type="protein sequence ID" value="KAK7523426.1"/>
    <property type="molecule type" value="Genomic_DNA"/>
</dbReference>
<dbReference type="Pfam" id="PF00067">
    <property type="entry name" value="p450"/>
    <property type="match status" value="1"/>
</dbReference>
<dbReference type="Gene3D" id="1.10.630.10">
    <property type="entry name" value="Cytochrome P450"/>
    <property type="match status" value="1"/>
</dbReference>
<dbReference type="InterPro" id="IPR036396">
    <property type="entry name" value="Cyt_P450_sf"/>
</dbReference>
<evidence type="ECO:0000313" key="2">
    <source>
        <dbReference type="EMBL" id="KAK7523426.1"/>
    </source>
</evidence>
<name>A0ABR1KYL4_9PEZI</name>
<keyword evidence="1" id="KW-0812">Transmembrane</keyword>